<gene>
    <name evidence="2" type="ORF">AOCH_007402</name>
</gene>
<comment type="caution">
    <text evidence="2">The sequence shown here is derived from an EMBL/GenBank/DDBJ whole genome shotgun (WGS) entry which is preliminary data.</text>
</comment>
<feature type="region of interest" description="Disordered" evidence="1">
    <location>
        <begin position="252"/>
        <end position="287"/>
    </location>
</feature>
<dbReference type="Proteomes" id="UP000034947">
    <property type="component" value="Unassembled WGS sequence"/>
</dbReference>
<sequence>MTGTLDSRLLAAVFVFLDGSSLLHDLRRLRQPKAFSRLRRSTKLATIASCIFRIACWSLCSIDFCPCNDFASVLPFNRATIYLALDLFFSFLLSITLDLVKSDVQLRVHTRGPVDIPWYNHHAAERPLLSGDKLPALSLPTASQPPLSGLAYRTSYEDGSASSTSSSARTSLSGPAPVIEARSPPSSSADLPGSAPPDYSLPPSSVAESYYPSQTQLTTSMNQTQAYMDVHSSHLSSGQPYASHAATAGALAHYPQYHQQPPVLQPTATYGPASSYSPPRHNLQPPR</sequence>
<feature type="region of interest" description="Disordered" evidence="1">
    <location>
        <begin position="160"/>
        <end position="210"/>
    </location>
</feature>
<accession>A0A0F8WZ83</accession>
<reference evidence="2 3" key="1">
    <citation type="submission" date="2015-02" db="EMBL/GenBank/DDBJ databases">
        <title>Draft Genome Sequences of Two Closely-Related Aflatoxigenic Aspergillus Species Obtained from the Cote d'Ivoire.</title>
        <authorList>
            <person name="Moore G.G."/>
            <person name="Beltz S.B."/>
            <person name="Mack B.M."/>
        </authorList>
    </citation>
    <scope>NUCLEOTIDE SEQUENCE [LARGE SCALE GENOMIC DNA]</scope>
    <source>
        <strain evidence="2 3">SRRC1432</strain>
    </source>
</reference>
<proteinExistence type="predicted"/>
<evidence type="ECO:0000313" key="3">
    <source>
        <dbReference type="Proteomes" id="UP000034947"/>
    </source>
</evidence>
<keyword evidence="3" id="KW-1185">Reference proteome</keyword>
<dbReference type="EMBL" id="JYKN01000856">
    <property type="protein sequence ID" value="KKK22785.1"/>
    <property type="molecule type" value="Genomic_DNA"/>
</dbReference>
<protein>
    <submittedName>
        <fullName evidence="2">APSES transcription factor StuA</fullName>
    </submittedName>
</protein>
<name>A0A0F8WZ83_9EURO</name>
<evidence type="ECO:0000256" key="1">
    <source>
        <dbReference type="SAM" id="MobiDB-lite"/>
    </source>
</evidence>
<dbReference type="VEuPathDB" id="FungiDB:P175DRAFT_0534368"/>
<dbReference type="AlphaFoldDB" id="A0A0F8WZ83"/>
<organism evidence="2 3">
    <name type="scientific">Aspergillus ochraceoroseus</name>
    <dbReference type="NCBI Taxonomy" id="138278"/>
    <lineage>
        <taxon>Eukaryota</taxon>
        <taxon>Fungi</taxon>
        <taxon>Dikarya</taxon>
        <taxon>Ascomycota</taxon>
        <taxon>Pezizomycotina</taxon>
        <taxon>Eurotiomycetes</taxon>
        <taxon>Eurotiomycetidae</taxon>
        <taxon>Eurotiales</taxon>
        <taxon>Aspergillaceae</taxon>
        <taxon>Aspergillus</taxon>
        <taxon>Aspergillus subgen. Nidulantes</taxon>
    </lineage>
</organism>
<feature type="compositionally biased region" description="Polar residues" evidence="1">
    <location>
        <begin position="266"/>
        <end position="277"/>
    </location>
</feature>
<evidence type="ECO:0000313" key="2">
    <source>
        <dbReference type="EMBL" id="KKK22785.1"/>
    </source>
</evidence>
<feature type="compositionally biased region" description="Low complexity" evidence="1">
    <location>
        <begin position="160"/>
        <end position="173"/>
    </location>
</feature>